<dbReference type="STRING" id="187868.SAMN05192589_10269"/>
<dbReference type="GO" id="GO:0016853">
    <property type="term" value="F:isomerase activity"/>
    <property type="evidence" value="ECO:0007669"/>
    <property type="project" value="UniProtKB-KW"/>
</dbReference>
<dbReference type="PANTHER" id="PTHR13774">
    <property type="entry name" value="PHENAZINE BIOSYNTHESIS PROTEIN"/>
    <property type="match status" value="1"/>
</dbReference>
<evidence type="ECO:0000256" key="1">
    <source>
        <dbReference type="ARBA" id="ARBA00008270"/>
    </source>
</evidence>
<dbReference type="EMBL" id="FMZC01000002">
    <property type="protein sequence ID" value="SDC38302.1"/>
    <property type="molecule type" value="Genomic_DNA"/>
</dbReference>
<dbReference type="Gene3D" id="3.10.310.10">
    <property type="entry name" value="Diaminopimelate Epimerase, Chain A, domain 1"/>
    <property type="match status" value="2"/>
</dbReference>
<dbReference type="PIRSF" id="PIRSF016184">
    <property type="entry name" value="PhzC_PhzF"/>
    <property type="match status" value="1"/>
</dbReference>
<evidence type="ECO:0000256" key="3">
    <source>
        <dbReference type="PIRSR" id="PIRSR016184-1"/>
    </source>
</evidence>
<sequence>MMHSQNRVSPSPSHAPLRAPLVRVFTIDGDPRGGNPAPVWLDAEAMTAAEMQSRAHASGHESVFVRACSDGVHRWDMRYFVPLHEMEMCGHATIAALWLLHAQDRWDGEPVAIRTASGTVHGRRMDDRIEISQPPASMRLLGEGHIRSLVQCLGLRTSQIVDGVLNASTSRAKTLIRLDSVETLHALRVKAEQVPIVCERIGSTGLYPYAVSRVEPREVHCSARQFPRSSGYLEDPATGIAAAALAWGLRRMALLGPRSAVVTVRQGETMGSPSQITVRMPAVTQEAEGCWVGGHALLETDWGGQWI</sequence>
<name>A0A1G6L4R6_9BURK</name>
<evidence type="ECO:0000313" key="5">
    <source>
        <dbReference type="Proteomes" id="UP000198781"/>
    </source>
</evidence>
<keyword evidence="2" id="KW-0413">Isomerase</keyword>
<dbReference type="OrthoDB" id="9788221at2"/>
<keyword evidence="5" id="KW-1185">Reference proteome</keyword>
<dbReference type="Pfam" id="PF02567">
    <property type="entry name" value="PhzC-PhzF"/>
    <property type="match status" value="1"/>
</dbReference>
<dbReference type="InterPro" id="IPR003719">
    <property type="entry name" value="Phenazine_PhzF-like"/>
</dbReference>
<gene>
    <name evidence="4" type="ORF">SAMN05192589_10269</name>
</gene>
<feature type="active site" evidence="3">
    <location>
        <position position="61"/>
    </location>
</feature>
<comment type="similarity">
    <text evidence="1">Belongs to the PhzF family.</text>
</comment>
<accession>A0A1G6L4R6</accession>
<evidence type="ECO:0000256" key="2">
    <source>
        <dbReference type="ARBA" id="ARBA00023235"/>
    </source>
</evidence>
<reference evidence="4 5" key="1">
    <citation type="submission" date="2016-10" db="EMBL/GenBank/DDBJ databases">
        <authorList>
            <person name="de Groot N.N."/>
        </authorList>
    </citation>
    <scope>NUCLEOTIDE SEQUENCE [LARGE SCALE GENOMIC DNA]</scope>
    <source>
        <strain evidence="4 5">DSM 16619</strain>
    </source>
</reference>
<evidence type="ECO:0000313" key="4">
    <source>
        <dbReference type="EMBL" id="SDC38302.1"/>
    </source>
</evidence>
<dbReference type="AlphaFoldDB" id="A0A1G6L4R6"/>
<dbReference type="Proteomes" id="UP000198781">
    <property type="component" value="Unassembled WGS sequence"/>
</dbReference>
<protein>
    <submittedName>
        <fullName evidence="4">Phenazine biosynthesis protein PhzF family</fullName>
    </submittedName>
</protein>
<dbReference type="SUPFAM" id="SSF54506">
    <property type="entry name" value="Diaminopimelate epimerase-like"/>
    <property type="match status" value="1"/>
</dbReference>
<organism evidence="4 5">
    <name type="scientific">Paracidovorax valerianellae</name>
    <dbReference type="NCBI Taxonomy" id="187868"/>
    <lineage>
        <taxon>Bacteria</taxon>
        <taxon>Pseudomonadati</taxon>
        <taxon>Pseudomonadota</taxon>
        <taxon>Betaproteobacteria</taxon>
        <taxon>Burkholderiales</taxon>
        <taxon>Comamonadaceae</taxon>
        <taxon>Paracidovorax</taxon>
    </lineage>
</organism>
<dbReference type="GO" id="GO:0005737">
    <property type="term" value="C:cytoplasm"/>
    <property type="evidence" value="ECO:0007669"/>
    <property type="project" value="TreeGrafter"/>
</dbReference>
<dbReference type="PANTHER" id="PTHR13774:SF39">
    <property type="entry name" value="BIOSYNTHESIS PROTEIN, PUTATIVE-RELATED"/>
    <property type="match status" value="1"/>
</dbReference>
<dbReference type="NCBIfam" id="TIGR00654">
    <property type="entry name" value="PhzF_family"/>
    <property type="match status" value="1"/>
</dbReference>
<proteinExistence type="inferred from homology"/>